<evidence type="ECO:0000313" key="2">
    <source>
        <dbReference type="EMBL" id="QQP33051.1"/>
    </source>
</evidence>
<accession>A0A7T8JTS3</accession>
<evidence type="ECO:0000313" key="3">
    <source>
        <dbReference type="Proteomes" id="UP000595437"/>
    </source>
</evidence>
<feature type="region of interest" description="Disordered" evidence="1">
    <location>
        <begin position="54"/>
        <end position="75"/>
    </location>
</feature>
<proteinExistence type="predicted"/>
<feature type="non-terminal residue" evidence="2">
    <location>
        <position position="75"/>
    </location>
</feature>
<reference evidence="3" key="1">
    <citation type="submission" date="2021-01" db="EMBL/GenBank/DDBJ databases">
        <title>Caligus Genome Assembly.</title>
        <authorList>
            <person name="Gallardo-Escarate C."/>
        </authorList>
    </citation>
    <scope>NUCLEOTIDE SEQUENCE [LARGE SCALE GENOMIC DNA]</scope>
</reference>
<organism evidence="2 3">
    <name type="scientific">Caligus rogercresseyi</name>
    <name type="common">Sea louse</name>
    <dbReference type="NCBI Taxonomy" id="217165"/>
    <lineage>
        <taxon>Eukaryota</taxon>
        <taxon>Metazoa</taxon>
        <taxon>Ecdysozoa</taxon>
        <taxon>Arthropoda</taxon>
        <taxon>Crustacea</taxon>
        <taxon>Multicrustacea</taxon>
        <taxon>Hexanauplia</taxon>
        <taxon>Copepoda</taxon>
        <taxon>Siphonostomatoida</taxon>
        <taxon>Caligidae</taxon>
        <taxon>Caligus</taxon>
    </lineage>
</organism>
<evidence type="ECO:0000256" key="1">
    <source>
        <dbReference type="SAM" id="MobiDB-lite"/>
    </source>
</evidence>
<protein>
    <submittedName>
        <fullName evidence="2">Uncharacterized protein</fullName>
    </submittedName>
</protein>
<name>A0A7T8JTS3_CALRO</name>
<keyword evidence="3" id="KW-1185">Reference proteome</keyword>
<dbReference type="AlphaFoldDB" id="A0A7T8JTS3"/>
<dbReference type="EMBL" id="CP045908">
    <property type="protein sequence ID" value="QQP33051.1"/>
    <property type="molecule type" value="Genomic_DNA"/>
</dbReference>
<dbReference type="Proteomes" id="UP000595437">
    <property type="component" value="Chromosome 19"/>
</dbReference>
<gene>
    <name evidence="2" type="ORF">FKW44_024285</name>
</gene>
<sequence length="75" mass="8399">MTAQRFVLPWWVLRFEITDVGTRGVKGGGINPDPPTLDDEAGRAAIIAMRTMSEEEEITPDEIKGLIDSSRQKRK</sequence>